<dbReference type="InterPro" id="IPR047196">
    <property type="entry name" value="YidC_ALB_C"/>
</dbReference>
<keyword evidence="8 17" id="KW-1133">Transmembrane helix</keyword>
<dbReference type="CDD" id="cd20070">
    <property type="entry name" value="5TM_YidC_Alb3"/>
    <property type="match status" value="1"/>
</dbReference>
<comment type="subcellular location">
    <subcellularLocation>
        <location evidence="1">Cell membrane</location>
        <topology evidence="1">Multi-pass membrane protein</topology>
    </subcellularLocation>
    <subcellularLocation>
        <location evidence="16">Membrane</location>
        <topology evidence="16">Multi-pass membrane protein</topology>
    </subcellularLocation>
</comment>
<evidence type="ECO:0000313" key="19">
    <source>
        <dbReference type="EMBL" id="PFG29476.1"/>
    </source>
</evidence>
<evidence type="ECO:0000256" key="3">
    <source>
        <dbReference type="ARBA" id="ARBA00015325"/>
    </source>
</evidence>
<feature type="transmembrane region" description="Helical" evidence="17">
    <location>
        <begin position="30"/>
        <end position="51"/>
    </location>
</feature>
<dbReference type="RefSeq" id="WP_098406048.1">
    <property type="nucleotide sequence ID" value="NZ_PDJE01000001.1"/>
</dbReference>
<keyword evidence="9 17" id="KW-0472">Membrane</keyword>
<evidence type="ECO:0000256" key="11">
    <source>
        <dbReference type="ARBA" id="ARBA00025034"/>
    </source>
</evidence>
<comment type="function">
    <text evidence="11">Required for the insertion and/or proper folding and/or complex formation of integral membrane proteins into the membrane. Involved in integration of membrane proteins that insert both dependently and independently of the Sec translocase complex, as well as at least some lipoproteins. Aids folding of multispanning membrane proteins.</text>
</comment>
<feature type="transmembrane region" description="Helical" evidence="17">
    <location>
        <begin position="212"/>
        <end position="237"/>
    </location>
</feature>
<name>A0A2A9DSZ7_9MICO</name>
<dbReference type="EMBL" id="PDJE01000001">
    <property type="protein sequence ID" value="PFG29476.1"/>
    <property type="molecule type" value="Genomic_DNA"/>
</dbReference>
<dbReference type="InterPro" id="IPR001708">
    <property type="entry name" value="YidC/ALB3/OXA1/COX18"/>
</dbReference>
<dbReference type="NCBIfam" id="TIGR03592">
    <property type="entry name" value="yidC_oxa1_cterm"/>
    <property type="match status" value="1"/>
</dbReference>
<dbReference type="InterPro" id="IPR028055">
    <property type="entry name" value="YidC/Oxa/ALB_C"/>
</dbReference>
<keyword evidence="6 16" id="KW-0812">Transmembrane</keyword>
<evidence type="ECO:0000256" key="12">
    <source>
        <dbReference type="ARBA" id="ARBA00026028"/>
    </source>
</evidence>
<evidence type="ECO:0000256" key="4">
    <source>
        <dbReference type="ARBA" id="ARBA00022448"/>
    </source>
</evidence>
<keyword evidence="5" id="KW-1003">Cell membrane</keyword>
<evidence type="ECO:0000256" key="6">
    <source>
        <dbReference type="ARBA" id="ARBA00022692"/>
    </source>
</evidence>
<evidence type="ECO:0000256" key="2">
    <source>
        <dbReference type="ARBA" id="ARBA00010527"/>
    </source>
</evidence>
<dbReference type="PANTHER" id="PTHR12428">
    <property type="entry name" value="OXA1"/>
    <property type="match status" value="1"/>
</dbReference>
<comment type="subunit">
    <text evidence="12">Interacts with the Sec translocase complex via SecD. Specifically interacts with transmembrane segments of nascent integral membrane proteins during membrane integration.</text>
</comment>
<comment type="similarity">
    <text evidence="2">Belongs to the OXA1/ALB3/YidC family. Type 1 subfamily.</text>
</comment>
<dbReference type="PANTHER" id="PTHR12428:SF65">
    <property type="entry name" value="CYTOCHROME C OXIDASE ASSEMBLY PROTEIN COX18, MITOCHONDRIAL"/>
    <property type="match status" value="1"/>
</dbReference>
<organism evidence="19 20">
    <name type="scientific">Paramicrobacterium agarici</name>
    <dbReference type="NCBI Taxonomy" id="630514"/>
    <lineage>
        <taxon>Bacteria</taxon>
        <taxon>Bacillati</taxon>
        <taxon>Actinomycetota</taxon>
        <taxon>Actinomycetes</taxon>
        <taxon>Micrococcales</taxon>
        <taxon>Microbacteriaceae</taxon>
        <taxon>Paramicrobacterium</taxon>
    </lineage>
</organism>
<feature type="domain" description="Membrane insertase YidC/Oxa/ALB C-terminal" evidence="18">
    <location>
        <begin position="37"/>
        <end position="250"/>
    </location>
</feature>
<dbReference type="GO" id="GO:0005886">
    <property type="term" value="C:plasma membrane"/>
    <property type="evidence" value="ECO:0007669"/>
    <property type="project" value="UniProtKB-SubCell"/>
</dbReference>
<dbReference type="Pfam" id="PF02096">
    <property type="entry name" value="60KD_IMP"/>
    <property type="match status" value="1"/>
</dbReference>
<evidence type="ECO:0000256" key="17">
    <source>
        <dbReference type="SAM" id="Phobius"/>
    </source>
</evidence>
<keyword evidence="10" id="KW-0143">Chaperone</keyword>
<evidence type="ECO:0000256" key="8">
    <source>
        <dbReference type="ARBA" id="ARBA00022989"/>
    </source>
</evidence>
<dbReference type="GO" id="GO:0015031">
    <property type="term" value="P:protein transport"/>
    <property type="evidence" value="ECO:0007669"/>
    <property type="project" value="UniProtKB-KW"/>
</dbReference>
<keyword evidence="7" id="KW-0653">Protein transport</keyword>
<evidence type="ECO:0000256" key="10">
    <source>
        <dbReference type="ARBA" id="ARBA00023186"/>
    </source>
</evidence>
<dbReference type="Proteomes" id="UP000221369">
    <property type="component" value="Unassembled WGS sequence"/>
</dbReference>
<gene>
    <name evidence="19" type="ORF">ATJ78_0382</name>
</gene>
<dbReference type="GO" id="GO:0051205">
    <property type="term" value="P:protein insertion into membrane"/>
    <property type="evidence" value="ECO:0007669"/>
    <property type="project" value="TreeGrafter"/>
</dbReference>
<evidence type="ECO:0000256" key="1">
    <source>
        <dbReference type="ARBA" id="ARBA00004651"/>
    </source>
</evidence>
<dbReference type="AlphaFoldDB" id="A0A2A9DSZ7"/>
<accession>A0A2A9DSZ7</accession>
<evidence type="ECO:0000259" key="18">
    <source>
        <dbReference type="Pfam" id="PF02096"/>
    </source>
</evidence>
<feature type="transmembrane region" description="Helical" evidence="17">
    <location>
        <begin position="148"/>
        <end position="176"/>
    </location>
</feature>
<sequence>MNIYEFAPIAWLINIAHTVLTFLSDLIEPVVGGASAALAVMLLTIIVRACLIPVGRSQVKAQIDRQRLAPQLQALQKKYKKKPEVLQRKTMELYQKEKVSPMAGCLPMLAQMPVLMAVYGLFLVPTINGEPNDLLTHSFFGTELGDSLVLQIQSGTVTVTSAIMYAIIVVIIAVVAQASRKILMPPMPPQTERPEPAPGMPQMPDMTKITKVLSFMPFMTAIVATFVPLAAALYLLVTVSWTLGERVILRKLMGADKPADGTDAAGATPQTA</sequence>
<dbReference type="GO" id="GO:0032977">
    <property type="term" value="F:membrane insertase activity"/>
    <property type="evidence" value="ECO:0007669"/>
    <property type="project" value="InterPro"/>
</dbReference>
<feature type="transmembrane region" description="Helical" evidence="17">
    <location>
        <begin position="105"/>
        <end position="128"/>
    </location>
</feature>
<evidence type="ECO:0000256" key="7">
    <source>
        <dbReference type="ARBA" id="ARBA00022927"/>
    </source>
</evidence>
<evidence type="ECO:0000256" key="15">
    <source>
        <dbReference type="ARBA" id="ARBA00033342"/>
    </source>
</evidence>
<protein>
    <recommendedName>
        <fullName evidence="3">Membrane protein insertase YidC</fullName>
    </recommendedName>
    <alternativeName>
        <fullName evidence="15">Foldase YidC</fullName>
    </alternativeName>
    <alternativeName>
        <fullName evidence="14">Membrane integrase YidC</fullName>
    </alternativeName>
    <alternativeName>
        <fullName evidence="13">Membrane protein YidC</fullName>
    </alternativeName>
</protein>
<evidence type="ECO:0000256" key="14">
    <source>
        <dbReference type="ARBA" id="ARBA00033245"/>
    </source>
</evidence>
<evidence type="ECO:0000313" key="20">
    <source>
        <dbReference type="Proteomes" id="UP000221369"/>
    </source>
</evidence>
<evidence type="ECO:0000256" key="9">
    <source>
        <dbReference type="ARBA" id="ARBA00023136"/>
    </source>
</evidence>
<proteinExistence type="inferred from homology"/>
<evidence type="ECO:0000256" key="16">
    <source>
        <dbReference type="RuleBase" id="RU003945"/>
    </source>
</evidence>
<keyword evidence="20" id="KW-1185">Reference proteome</keyword>
<evidence type="ECO:0000256" key="13">
    <source>
        <dbReference type="ARBA" id="ARBA00031538"/>
    </source>
</evidence>
<comment type="caution">
    <text evidence="19">The sequence shown here is derived from an EMBL/GenBank/DDBJ whole genome shotgun (WGS) entry which is preliminary data.</text>
</comment>
<reference evidence="19 20" key="1">
    <citation type="submission" date="2017-10" db="EMBL/GenBank/DDBJ databases">
        <title>Sequencing the genomes of 1000 actinobacteria strains.</title>
        <authorList>
            <person name="Klenk H.-P."/>
        </authorList>
    </citation>
    <scope>NUCLEOTIDE SEQUENCE [LARGE SCALE GENOMIC DNA]</scope>
    <source>
        <strain evidence="19 20">DSM 21798</strain>
    </source>
</reference>
<keyword evidence="4" id="KW-0813">Transport</keyword>
<evidence type="ECO:0000256" key="5">
    <source>
        <dbReference type="ARBA" id="ARBA00022475"/>
    </source>
</evidence>